<dbReference type="GO" id="GO:0140359">
    <property type="term" value="F:ABC-type transporter activity"/>
    <property type="evidence" value="ECO:0007669"/>
    <property type="project" value="InterPro"/>
</dbReference>
<keyword evidence="3 5" id="KW-1133">Transmembrane helix</keyword>
<reference evidence="7 8" key="1">
    <citation type="submission" date="2020-08" db="EMBL/GenBank/DDBJ databases">
        <title>Sequencing the genomes of 1000 actinobacteria strains.</title>
        <authorList>
            <person name="Klenk H.-P."/>
        </authorList>
    </citation>
    <scope>NUCLEOTIDE SEQUENCE [LARGE SCALE GENOMIC DNA]</scope>
    <source>
        <strain evidence="7 8">DSM 43851</strain>
    </source>
</reference>
<feature type="domain" description="ABC-2 type transporter transmembrane" evidence="6">
    <location>
        <begin position="47"/>
        <end position="207"/>
    </location>
</feature>
<evidence type="ECO:0000259" key="6">
    <source>
        <dbReference type="Pfam" id="PF01061"/>
    </source>
</evidence>
<evidence type="ECO:0000256" key="1">
    <source>
        <dbReference type="ARBA" id="ARBA00004141"/>
    </source>
</evidence>
<evidence type="ECO:0000313" key="8">
    <source>
        <dbReference type="Proteomes" id="UP000585638"/>
    </source>
</evidence>
<feature type="transmembrane region" description="Helical" evidence="5">
    <location>
        <begin position="168"/>
        <end position="189"/>
    </location>
</feature>
<keyword evidence="4 5" id="KW-0472">Membrane</keyword>
<sequence>MHALRAAFVLQLGLLRAKLGHAGVLVAIPFYVLIFFSIVRSNGRADLDSAALLAPALAGMWTLGLHFAGDIVDGDRWDGVLEAVLAAPTSLVRVVLGRSAAIGLVSLLGFVEALLFGLLFFRSALAVGHPWWFTAALLATTFASVCTCSLIAVVCVLGKSALSFKNSLIYPIYVLGGVFLPVVYLPGWLGVPARAVYLSWSSDLLRAAASGAPLVDPAPALAAIVGLGVAALVIGAVVSELVVHKVRRSGRVLVS</sequence>
<feature type="transmembrane region" description="Helical" evidence="5">
    <location>
        <begin position="51"/>
        <end position="68"/>
    </location>
</feature>
<dbReference type="PANTHER" id="PTHR43229">
    <property type="entry name" value="NODULATION PROTEIN J"/>
    <property type="match status" value="1"/>
</dbReference>
<protein>
    <submittedName>
        <fullName evidence="7">ABC-2 type transport system permease protein</fullName>
    </submittedName>
</protein>
<dbReference type="RefSeq" id="WP_184868041.1">
    <property type="nucleotide sequence ID" value="NZ_BAAAWY010000101.1"/>
</dbReference>
<evidence type="ECO:0000256" key="5">
    <source>
        <dbReference type="SAM" id="Phobius"/>
    </source>
</evidence>
<feature type="transmembrane region" description="Helical" evidence="5">
    <location>
        <begin position="103"/>
        <end position="125"/>
    </location>
</feature>
<evidence type="ECO:0000256" key="4">
    <source>
        <dbReference type="ARBA" id="ARBA00023136"/>
    </source>
</evidence>
<organism evidence="7 8">
    <name type="scientific">Kutzneria kofuensis</name>
    <dbReference type="NCBI Taxonomy" id="103725"/>
    <lineage>
        <taxon>Bacteria</taxon>
        <taxon>Bacillati</taxon>
        <taxon>Actinomycetota</taxon>
        <taxon>Actinomycetes</taxon>
        <taxon>Pseudonocardiales</taxon>
        <taxon>Pseudonocardiaceae</taxon>
        <taxon>Kutzneria</taxon>
    </lineage>
</organism>
<dbReference type="InterPro" id="IPR013525">
    <property type="entry name" value="ABC2_TM"/>
</dbReference>
<proteinExistence type="predicted"/>
<keyword evidence="8" id="KW-1185">Reference proteome</keyword>
<dbReference type="GO" id="GO:0016020">
    <property type="term" value="C:membrane"/>
    <property type="evidence" value="ECO:0007669"/>
    <property type="project" value="UniProtKB-SubCell"/>
</dbReference>
<dbReference type="PANTHER" id="PTHR43229:SF6">
    <property type="entry name" value="ABC-TYPE MULTIDRUG TRANSPORT SYSTEM, PERMEASE COMPONENT"/>
    <property type="match status" value="1"/>
</dbReference>
<comment type="subcellular location">
    <subcellularLocation>
        <location evidence="1">Membrane</location>
        <topology evidence="1">Multi-pass membrane protein</topology>
    </subcellularLocation>
</comment>
<dbReference type="AlphaFoldDB" id="A0A7W9KQY2"/>
<dbReference type="Proteomes" id="UP000585638">
    <property type="component" value="Unassembled WGS sequence"/>
</dbReference>
<keyword evidence="2 5" id="KW-0812">Transmembrane</keyword>
<evidence type="ECO:0000256" key="3">
    <source>
        <dbReference type="ARBA" id="ARBA00022989"/>
    </source>
</evidence>
<dbReference type="EMBL" id="JACHIR010000001">
    <property type="protein sequence ID" value="MBB5896374.1"/>
    <property type="molecule type" value="Genomic_DNA"/>
</dbReference>
<feature type="transmembrane region" description="Helical" evidence="5">
    <location>
        <begin position="80"/>
        <end position="96"/>
    </location>
</feature>
<gene>
    <name evidence="7" type="ORF">BJ998_007570</name>
</gene>
<evidence type="ECO:0000256" key="2">
    <source>
        <dbReference type="ARBA" id="ARBA00022692"/>
    </source>
</evidence>
<dbReference type="Pfam" id="PF01061">
    <property type="entry name" value="ABC2_membrane"/>
    <property type="match status" value="1"/>
</dbReference>
<comment type="caution">
    <text evidence="7">The sequence shown here is derived from an EMBL/GenBank/DDBJ whole genome shotgun (WGS) entry which is preliminary data.</text>
</comment>
<name>A0A7W9KQY2_9PSEU</name>
<feature type="transmembrane region" description="Helical" evidence="5">
    <location>
        <begin position="131"/>
        <end position="156"/>
    </location>
</feature>
<feature type="transmembrane region" description="Helical" evidence="5">
    <location>
        <begin position="220"/>
        <end position="243"/>
    </location>
</feature>
<evidence type="ECO:0000313" key="7">
    <source>
        <dbReference type="EMBL" id="MBB5896374.1"/>
    </source>
</evidence>
<dbReference type="InterPro" id="IPR051784">
    <property type="entry name" value="Nod_factor_ABC_transporter"/>
</dbReference>
<feature type="transmembrane region" description="Helical" evidence="5">
    <location>
        <begin position="20"/>
        <end position="39"/>
    </location>
</feature>
<accession>A0A7W9KQY2</accession>